<dbReference type="SMART" id="SM00304">
    <property type="entry name" value="HAMP"/>
    <property type="match status" value="1"/>
</dbReference>
<dbReference type="Gene3D" id="1.10.287.130">
    <property type="match status" value="1"/>
</dbReference>
<evidence type="ECO:0000313" key="17">
    <source>
        <dbReference type="EMBL" id="ANU76458.2"/>
    </source>
</evidence>
<keyword evidence="4" id="KW-1003">Cell membrane</keyword>
<dbReference type="InterPro" id="IPR003661">
    <property type="entry name" value="HisK_dim/P_dom"/>
</dbReference>
<evidence type="ECO:0000256" key="8">
    <source>
        <dbReference type="ARBA" id="ARBA00022741"/>
    </source>
</evidence>
<evidence type="ECO:0000259" key="16">
    <source>
        <dbReference type="PROSITE" id="PS50885"/>
    </source>
</evidence>
<keyword evidence="7 14" id="KW-0812">Transmembrane</keyword>
<keyword evidence="12" id="KW-0902">Two-component regulatory system</keyword>
<keyword evidence="10" id="KW-0067">ATP-binding</keyword>
<dbReference type="Proteomes" id="UP000092574">
    <property type="component" value="Chromosome"/>
</dbReference>
<keyword evidence="11 14" id="KW-1133">Transmembrane helix</keyword>
<dbReference type="Pfam" id="PF00512">
    <property type="entry name" value="HisKA"/>
    <property type="match status" value="1"/>
</dbReference>
<evidence type="ECO:0000256" key="11">
    <source>
        <dbReference type="ARBA" id="ARBA00022989"/>
    </source>
</evidence>
<dbReference type="PANTHER" id="PTHR45528:SF1">
    <property type="entry name" value="SENSOR HISTIDINE KINASE CPXA"/>
    <property type="match status" value="1"/>
</dbReference>
<evidence type="ECO:0000256" key="14">
    <source>
        <dbReference type="SAM" id="Phobius"/>
    </source>
</evidence>
<feature type="domain" description="HAMP" evidence="16">
    <location>
        <begin position="116"/>
        <end position="168"/>
    </location>
</feature>
<dbReference type="GO" id="GO:0005524">
    <property type="term" value="F:ATP binding"/>
    <property type="evidence" value="ECO:0007669"/>
    <property type="project" value="UniProtKB-KW"/>
</dbReference>
<comment type="catalytic activity">
    <reaction evidence="1">
        <text>ATP + protein L-histidine = ADP + protein N-phospho-L-histidine.</text>
        <dbReference type="EC" id="2.7.13.3"/>
    </reaction>
</comment>
<dbReference type="CDD" id="cd00082">
    <property type="entry name" value="HisKA"/>
    <property type="match status" value="1"/>
</dbReference>
<keyword evidence="13 14" id="KW-0472">Membrane</keyword>
<dbReference type="EMBL" id="CP015405">
    <property type="protein sequence ID" value="ANU76458.2"/>
    <property type="molecule type" value="Genomic_DNA"/>
</dbReference>
<dbReference type="InterPro" id="IPR003594">
    <property type="entry name" value="HATPase_dom"/>
</dbReference>
<evidence type="ECO:0000256" key="7">
    <source>
        <dbReference type="ARBA" id="ARBA00022692"/>
    </source>
</evidence>
<dbReference type="InterPro" id="IPR003660">
    <property type="entry name" value="HAMP_dom"/>
</dbReference>
<dbReference type="SMART" id="SM00387">
    <property type="entry name" value="HATPase_c"/>
    <property type="match status" value="1"/>
</dbReference>
<dbReference type="EC" id="2.7.13.3" evidence="3"/>
<dbReference type="PROSITE" id="PS50885">
    <property type="entry name" value="HAMP"/>
    <property type="match status" value="1"/>
</dbReference>
<keyword evidence="18" id="KW-1185">Reference proteome</keyword>
<sequence>MGKWVPMEKIKNLSLRKTIILYVAAALILTFFISSGIILTAEQTQKHIWGQYTDSDILSGHEVGYGYIAEVERPDKNHMLYRDYMISQICDAVETWTMLFLPMTGSIIAVFCFYRDKVKEPLEILTEGSRKIQENRLDFPVHYRKKDEMGQLCREFDRMRSQLQVNNKKLWNMVEQERTLKAVIAHDIRSPLAVLRGYQETLMEFLPGEQLSEQDTKEILQSGMQQIDRMNAFVEQMRRLSGIEEREIHYEKIETAVLLRYMENTAKILADREECRAVIKSEDIPESFLGDYSVICEVFENLLGNAVRYARYMILISLEVSEDKLFICLGDDGEGFHGEEDEITKPFYHDNLADDLKHFGLGMYLSKLYCEKHGGKLLLGSAHIGGAYVKAGFHVQRIE</sequence>
<evidence type="ECO:0000256" key="10">
    <source>
        <dbReference type="ARBA" id="ARBA00022840"/>
    </source>
</evidence>
<evidence type="ECO:0000256" key="5">
    <source>
        <dbReference type="ARBA" id="ARBA00022553"/>
    </source>
</evidence>
<keyword evidence="9" id="KW-0418">Kinase</keyword>
<dbReference type="OrthoDB" id="84942at2"/>
<dbReference type="PANTHER" id="PTHR45528">
    <property type="entry name" value="SENSOR HISTIDINE KINASE CPXA"/>
    <property type="match status" value="1"/>
</dbReference>
<dbReference type="STRING" id="1796616.A4V09_12175"/>
<keyword evidence="5" id="KW-0597">Phosphoprotein</keyword>
<dbReference type="Pfam" id="PF00672">
    <property type="entry name" value="HAMP"/>
    <property type="match status" value="1"/>
</dbReference>
<name>A0A1C7IBR8_9FIRM</name>
<dbReference type="CDD" id="cd06225">
    <property type="entry name" value="HAMP"/>
    <property type="match status" value="1"/>
</dbReference>
<dbReference type="Gene3D" id="3.30.565.10">
    <property type="entry name" value="Histidine kinase-like ATPase, C-terminal domain"/>
    <property type="match status" value="1"/>
</dbReference>
<dbReference type="SMART" id="SM00388">
    <property type="entry name" value="HisKA"/>
    <property type="match status" value="1"/>
</dbReference>
<protein>
    <recommendedName>
        <fullName evidence="3">histidine kinase</fullName>
        <ecNumber evidence="3">2.7.13.3</ecNumber>
    </recommendedName>
</protein>
<dbReference type="SUPFAM" id="SSF55874">
    <property type="entry name" value="ATPase domain of HSP90 chaperone/DNA topoisomerase II/histidine kinase"/>
    <property type="match status" value="1"/>
</dbReference>
<dbReference type="AlphaFoldDB" id="A0A1C7IBR8"/>
<dbReference type="Pfam" id="PF02518">
    <property type="entry name" value="HATPase_c"/>
    <property type="match status" value="1"/>
</dbReference>
<dbReference type="GO" id="GO:0000155">
    <property type="term" value="F:phosphorelay sensor kinase activity"/>
    <property type="evidence" value="ECO:0007669"/>
    <property type="project" value="InterPro"/>
</dbReference>
<dbReference type="Gene3D" id="6.10.340.10">
    <property type="match status" value="1"/>
</dbReference>
<evidence type="ECO:0000256" key="3">
    <source>
        <dbReference type="ARBA" id="ARBA00012438"/>
    </source>
</evidence>
<evidence type="ECO:0000313" key="18">
    <source>
        <dbReference type="Proteomes" id="UP000092574"/>
    </source>
</evidence>
<feature type="transmembrane region" description="Helical" evidence="14">
    <location>
        <begin position="95"/>
        <end position="114"/>
    </location>
</feature>
<comment type="subcellular location">
    <subcellularLocation>
        <location evidence="2">Cell membrane</location>
        <topology evidence="2">Multi-pass membrane protein</topology>
    </subcellularLocation>
</comment>
<organism evidence="17 18">
    <name type="scientific">Blautia pseudococcoides</name>
    <dbReference type="NCBI Taxonomy" id="1796616"/>
    <lineage>
        <taxon>Bacteria</taxon>
        <taxon>Bacillati</taxon>
        <taxon>Bacillota</taxon>
        <taxon>Clostridia</taxon>
        <taxon>Lachnospirales</taxon>
        <taxon>Lachnospiraceae</taxon>
        <taxon>Blautia</taxon>
    </lineage>
</organism>
<evidence type="ECO:0000256" key="6">
    <source>
        <dbReference type="ARBA" id="ARBA00022679"/>
    </source>
</evidence>
<proteinExistence type="predicted"/>
<evidence type="ECO:0000256" key="12">
    <source>
        <dbReference type="ARBA" id="ARBA00023012"/>
    </source>
</evidence>
<dbReference type="GO" id="GO:0005886">
    <property type="term" value="C:plasma membrane"/>
    <property type="evidence" value="ECO:0007669"/>
    <property type="project" value="UniProtKB-SubCell"/>
</dbReference>
<evidence type="ECO:0000256" key="2">
    <source>
        <dbReference type="ARBA" id="ARBA00004651"/>
    </source>
</evidence>
<dbReference type="InterPro" id="IPR036890">
    <property type="entry name" value="HATPase_C_sf"/>
</dbReference>
<keyword evidence="6" id="KW-0808">Transferase</keyword>
<evidence type="ECO:0000256" key="13">
    <source>
        <dbReference type="ARBA" id="ARBA00023136"/>
    </source>
</evidence>
<accession>A0A1C7IBR8</accession>
<feature type="domain" description="Histidine kinase" evidence="15">
    <location>
        <begin position="183"/>
        <end position="397"/>
    </location>
</feature>
<evidence type="ECO:0000256" key="9">
    <source>
        <dbReference type="ARBA" id="ARBA00022777"/>
    </source>
</evidence>
<dbReference type="InterPro" id="IPR050398">
    <property type="entry name" value="HssS/ArlS-like"/>
</dbReference>
<evidence type="ECO:0000256" key="1">
    <source>
        <dbReference type="ARBA" id="ARBA00000085"/>
    </source>
</evidence>
<evidence type="ECO:0000256" key="4">
    <source>
        <dbReference type="ARBA" id="ARBA00022475"/>
    </source>
</evidence>
<dbReference type="InterPro" id="IPR036097">
    <property type="entry name" value="HisK_dim/P_sf"/>
</dbReference>
<dbReference type="SUPFAM" id="SSF47384">
    <property type="entry name" value="Homodimeric domain of signal transducing histidine kinase"/>
    <property type="match status" value="1"/>
</dbReference>
<feature type="transmembrane region" description="Helical" evidence="14">
    <location>
        <begin position="20"/>
        <end position="41"/>
    </location>
</feature>
<reference evidence="17" key="1">
    <citation type="submission" date="2017-04" db="EMBL/GenBank/DDBJ databases">
        <title>Complete Genome Sequences of Twelve Strains of a Stable Defined Moderately Diverse Mouse Microbiota 2 (sDMDMm2).</title>
        <authorList>
            <person name="Uchimura Y."/>
            <person name="Wyss M."/>
            <person name="Brugiroux S."/>
            <person name="Limenitakis J.P."/>
            <person name="Stecher B."/>
            <person name="McCoy K.D."/>
            <person name="Macpherson A.J."/>
        </authorList>
    </citation>
    <scope>NUCLEOTIDE SEQUENCE</scope>
    <source>
        <strain evidence="17">YL58</strain>
    </source>
</reference>
<dbReference type="KEGG" id="byl:A4V09_12175"/>
<gene>
    <name evidence="17" type="ORF">A4V09_12175</name>
</gene>
<dbReference type="InterPro" id="IPR005467">
    <property type="entry name" value="His_kinase_dom"/>
</dbReference>
<dbReference type="PROSITE" id="PS50109">
    <property type="entry name" value="HIS_KIN"/>
    <property type="match status" value="1"/>
</dbReference>
<dbReference type="SUPFAM" id="SSF158472">
    <property type="entry name" value="HAMP domain-like"/>
    <property type="match status" value="1"/>
</dbReference>
<evidence type="ECO:0000259" key="15">
    <source>
        <dbReference type="PROSITE" id="PS50109"/>
    </source>
</evidence>
<keyword evidence="8" id="KW-0547">Nucleotide-binding</keyword>